<evidence type="ECO:0000313" key="1">
    <source>
        <dbReference type="EMBL" id="SVB52699.1"/>
    </source>
</evidence>
<reference evidence="1" key="1">
    <citation type="submission" date="2018-05" db="EMBL/GenBank/DDBJ databases">
        <authorList>
            <person name="Lanie J.A."/>
            <person name="Ng W.-L."/>
            <person name="Kazmierczak K.M."/>
            <person name="Andrzejewski T.M."/>
            <person name="Davidsen T.M."/>
            <person name="Wayne K.J."/>
            <person name="Tettelin H."/>
            <person name="Glass J.I."/>
            <person name="Rusch D."/>
            <person name="Podicherti R."/>
            <person name="Tsui H.-C.T."/>
            <person name="Winkler M.E."/>
        </authorList>
    </citation>
    <scope>NUCLEOTIDE SEQUENCE</scope>
</reference>
<organism evidence="1">
    <name type="scientific">marine metagenome</name>
    <dbReference type="NCBI Taxonomy" id="408172"/>
    <lineage>
        <taxon>unclassified sequences</taxon>
        <taxon>metagenomes</taxon>
        <taxon>ecological metagenomes</taxon>
    </lineage>
</organism>
<feature type="non-terminal residue" evidence="1">
    <location>
        <position position="1"/>
    </location>
</feature>
<sequence>QLGVLQWEDYDDEDINWKEAQSA</sequence>
<protein>
    <submittedName>
        <fullName evidence="1">Uncharacterized protein</fullName>
    </submittedName>
</protein>
<proteinExistence type="predicted"/>
<accession>A0A382EQP7</accession>
<name>A0A382EQP7_9ZZZZ</name>
<gene>
    <name evidence="1" type="ORF">METZ01_LOCUS205553</name>
</gene>
<dbReference type="EMBL" id="UINC01045666">
    <property type="protein sequence ID" value="SVB52699.1"/>
    <property type="molecule type" value="Genomic_DNA"/>
</dbReference>
<dbReference type="AlphaFoldDB" id="A0A382EQP7"/>